<keyword evidence="4 9" id="KW-0805">Transcription regulation</keyword>
<dbReference type="InterPro" id="IPR045174">
    <property type="entry name" value="Dof"/>
</dbReference>
<protein>
    <recommendedName>
        <fullName evidence="9">Dof zinc finger protein</fullName>
    </recommendedName>
</protein>
<dbReference type="PROSITE" id="PS01361">
    <property type="entry name" value="ZF_DOF_1"/>
    <property type="match status" value="1"/>
</dbReference>
<evidence type="ECO:0000256" key="9">
    <source>
        <dbReference type="RuleBase" id="RU369094"/>
    </source>
</evidence>
<accession>A0AAN7L5J0</accession>
<dbReference type="GO" id="GO:0003677">
    <property type="term" value="F:DNA binding"/>
    <property type="evidence" value="ECO:0007669"/>
    <property type="project" value="UniProtKB-UniRule"/>
</dbReference>
<keyword evidence="7 8" id="KW-0539">Nucleus</keyword>
<evidence type="ECO:0000313" key="13">
    <source>
        <dbReference type="Proteomes" id="UP001345219"/>
    </source>
</evidence>
<keyword evidence="3 9" id="KW-0862">Zinc</keyword>
<feature type="compositionally biased region" description="Pro residues" evidence="10">
    <location>
        <begin position="149"/>
        <end position="159"/>
    </location>
</feature>
<comment type="caution">
    <text evidence="12">The sequence shown here is derived from an EMBL/GenBank/DDBJ whole genome shotgun (WGS) entry which is preliminary data.</text>
</comment>
<gene>
    <name evidence="12" type="ORF">SAY87_018516</name>
</gene>
<evidence type="ECO:0000256" key="3">
    <source>
        <dbReference type="ARBA" id="ARBA00022833"/>
    </source>
</evidence>
<dbReference type="InterPro" id="IPR003851">
    <property type="entry name" value="Znf_Dof"/>
</dbReference>
<feature type="region of interest" description="Disordered" evidence="10">
    <location>
        <begin position="113"/>
        <end position="163"/>
    </location>
</feature>
<comment type="subcellular location">
    <subcellularLocation>
        <location evidence="8 9">Nucleus</location>
    </subcellularLocation>
</comment>
<feature type="compositionally biased region" description="Low complexity" evidence="10">
    <location>
        <begin position="129"/>
        <end position="148"/>
    </location>
</feature>
<evidence type="ECO:0000313" key="12">
    <source>
        <dbReference type="EMBL" id="KAK4778329.1"/>
    </source>
</evidence>
<name>A0AAN7L5J0_9MYRT</name>
<dbReference type="AlphaFoldDB" id="A0AAN7L5J0"/>
<evidence type="ECO:0000256" key="7">
    <source>
        <dbReference type="ARBA" id="ARBA00023242"/>
    </source>
</evidence>
<keyword evidence="1 9" id="KW-0479">Metal-binding</keyword>
<comment type="function">
    <text evidence="9">Transcription factor that binds specifically to a 5'-AA[AG]G-3' consensus core sequence.</text>
</comment>
<feature type="region of interest" description="Disordered" evidence="10">
    <location>
        <begin position="30"/>
        <end position="56"/>
    </location>
</feature>
<organism evidence="12 13">
    <name type="scientific">Trapa incisa</name>
    <dbReference type="NCBI Taxonomy" id="236973"/>
    <lineage>
        <taxon>Eukaryota</taxon>
        <taxon>Viridiplantae</taxon>
        <taxon>Streptophyta</taxon>
        <taxon>Embryophyta</taxon>
        <taxon>Tracheophyta</taxon>
        <taxon>Spermatophyta</taxon>
        <taxon>Magnoliopsida</taxon>
        <taxon>eudicotyledons</taxon>
        <taxon>Gunneridae</taxon>
        <taxon>Pentapetalae</taxon>
        <taxon>rosids</taxon>
        <taxon>malvids</taxon>
        <taxon>Myrtales</taxon>
        <taxon>Lythraceae</taxon>
        <taxon>Trapa</taxon>
    </lineage>
</organism>
<dbReference type="GO" id="GO:0005634">
    <property type="term" value="C:nucleus"/>
    <property type="evidence" value="ECO:0007669"/>
    <property type="project" value="UniProtKB-SubCell"/>
</dbReference>
<dbReference type="PANTHER" id="PTHR31992">
    <property type="entry name" value="DOF ZINC FINGER PROTEIN DOF1.4-RELATED"/>
    <property type="match status" value="1"/>
</dbReference>
<reference evidence="12 13" key="1">
    <citation type="journal article" date="2023" name="Hortic Res">
        <title>Pangenome of water caltrop reveals structural variations and asymmetric subgenome divergence after allopolyploidization.</title>
        <authorList>
            <person name="Zhang X."/>
            <person name="Chen Y."/>
            <person name="Wang L."/>
            <person name="Yuan Y."/>
            <person name="Fang M."/>
            <person name="Shi L."/>
            <person name="Lu R."/>
            <person name="Comes H.P."/>
            <person name="Ma Y."/>
            <person name="Chen Y."/>
            <person name="Huang G."/>
            <person name="Zhou Y."/>
            <person name="Zheng Z."/>
            <person name="Qiu Y."/>
        </authorList>
    </citation>
    <scope>NUCLEOTIDE SEQUENCE [LARGE SCALE GENOMIC DNA]</scope>
    <source>
        <tissue evidence="12">Roots</tissue>
    </source>
</reference>
<dbReference type="PANTHER" id="PTHR31992:SF193">
    <property type="entry name" value="DOF ZINC FINGER PROTEIN DOF3.6"/>
    <property type="match status" value="1"/>
</dbReference>
<feature type="compositionally biased region" description="Pro residues" evidence="10">
    <location>
        <begin position="32"/>
        <end position="43"/>
    </location>
</feature>
<keyword evidence="5 8" id="KW-0238">DNA-binding</keyword>
<sequence>MVFPSIPIFQDPPNWQQILRSESYELQNLQMPPLPSSVSPPPATNSQSRPSSMADRARLAKIPLPEAALKCPRCESTNTKFCYYNNYSLTQPRHFCKTCRRYWTRGGALRNVPVGGGCRKNKRSKGRGSSKSQAAMLAASGSSTTSGGPLPPPLPPQPPLQALTQLPFLPPLQSLSDLGDMEFQAGTANIGIMPPNGLLVSDQQWRVQQFPFLASLGAMQAGGLFQFDQSNEGTNSNQDLNLTSRDQFGLSGCYNGQAAAWSVNGNDSINAWADASGLVSSSITSHHE</sequence>
<feature type="compositionally biased region" description="Basic residues" evidence="10">
    <location>
        <begin position="119"/>
        <end position="128"/>
    </location>
</feature>
<dbReference type="EMBL" id="JAXIOK010000002">
    <property type="protein sequence ID" value="KAK4778329.1"/>
    <property type="molecule type" value="Genomic_DNA"/>
</dbReference>
<evidence type="ECO:0000256" key="6">
    <source>
        <dbReference type="ARBA" id="ARBA00023163"/>
    </source>
</evidence>
<keyword evidence="6 9" id="KW-0804">Transcription</keyword>
<dbReference type="Pfam" id="PF02701">
    <property type="entry name" value="Zn_ribbon_Dof"/>
    <property type="match status" value="1"/>
</dbReference>
<keyword evidence="2 8" id="KW-0863">Zinc-finger</keyword>
<evidence type="ECO:0000256" key="10">
    <source>
        <dbReference type="SAM" id="MobiDB-lite"/>
    </source>
</evidence>
<dbReference type="PROSITE" id="PS50884">
    <property type="entry name" value="ZF_DOF_2"/>
    <property type="match status" value="1"/>
</dbReference>
<evidence type="ECO:0000256" key="1">
    <source>
        <dbReference type="ARBA" id="ARBA00022723"/>
    </source>
</evidence>
<keyword evidence="13" id="KW-1185">Reference proteome</keyword>
<dbReference type="Proteomes" id="UP001345219">
    <property type="component" value="Chromosome 14"/>
</dbReference>
<evidence type="ECO:0000256" key="2">
    <source>
        <dbReference type="ARBA" id="ARBA00022771"/>
    </source>
</evidence>
<proteinExistence type="predicted"/>
<feature type="domain" description="Dof-type" evidence="11">
    <location>
        <begin position="69"/>
        <end position="123"/>
    </location>
</feature>
<evidence type="ECO:0000256" key="5">
    <source>
        <dbReference type="ARBA" id="ARBA00023125"/>
    </source>
</evidence>
<evidence type="ECO:0000256" key="8">
    <source>
        <dbReference type="PROSITE-ProRule" id="PRU00071"/>
    </source>
</evidence>
<evidence type="ECO:0000259" key="11">
    <source>
        <dbReference type="PROSITE" id="PS50884"/>
    </source>
</evidence>
<evidence type="ECO:0000256" key="4">
    <source>
        <dbReference type="ARBA" id="ARBA00023015"/>
    </source>
</evidence>
<dbReference type="GO" id="GO:0008270">
    <property type="term" value="F:zinc ion binding"/>
    <property type="evidence" value="ECO:0007669"/>
    <property type="project" value="UniProtKB-KW"/>
</dbReference>
<dbReference type="GO" id="GO:0003700">
    <property type="term" value="F:DNA-binding transcription factor activity"/>
    <property type="evidence" value="ECO:0007669"/>
    <property type="project" value="UniProtKB-UniRule"/>
</dbReference>